<evidence type="ECO:0000259" key="3">
    <source>
        <dbReference type="PROSITE" id="PS51898"/>
    </source>
</evidence>
<dbReference type="EMBL" id="SEOQ01001191">
    <property type="protein sequence ID" value="TFY53164.1"/>
    <property type="molecule type" value="Genomic_DNA"/>
</dbReference>
<reference evidence="4 5" key="1">
    <citation type="submission" date="2019-02" db="EMBL/GenBank/DDBJ databases">
        <title>Genome sequencing of the rare red list fungi Dentipellis fragilis.</title>
        <authorList>
            <person name="Buettner E."/>
            <person name="Kellner H."/>
        </authorList>
    </citation>
    <scope>NUCLEOTIDE SEQUENCE [LARGE SCALE GENOMIC DNA]</scope>
    <source>
        <strain evidence="4 5">DSM 105465</strain>
    </source>
</reference>
<dbReference type="PANTHER" id="PTHR34605">
    <property type="entry name" value="PHAGE_INTEGRASE DOMAIN-CONTAINING PROTEIN"/>
    <property type="match status" value="1"/>
</dbReference>
<dbReference type="GO" id="GO:0006310">
    <property type="term" value="P:DNA recombination"/>
    <property type="evidence" value="ECO:0007669"/>
    <property type="project" value="UniProtKB-KW"/>
</dbReference>
<evidence type="ECO:0000256" key="1">
    <source>
        <dbReference type="ARBA" id="ARBA00023172"/>
    </source>
</evidence>
<gene>
    <name evidence="4" type="ORF">EVG20_g10240</name>
</gene>
<dbReference type="Proteomes" id="UP000298327">
    <property type="component" value="Unassembled WGS sequence"/>
</dbReference>
<dbReference type="InterPro" id="IPR002104">
    <property type="entry name" value="Integrase_catalytic"/>
</dbReference>
<comment type="caution">
    <text evidence="4">The sequence shown here is derived from an EMBL/GenBank/DDBJ whole genome shotgun (WGS) entry which is preliminary data.</text>
</comment>
<protein>
    <recommendedName>
        <fullName evidence="3">Tyr recombinase domain-containing protein</fullName>
    </recommendedName>
</protein>
<dbReference type="InterPro" id="IPR013762">
    <property type="entry name" value="Integrase-like_cat_sf"/>
</dbReference>
<evidence type="ECO:0000256" key="2">
    <source>
        <dbReference type="SAM" id="MobiDB-lite"/>
    </source>
</evidence>
<dbReference type="Gene3D" id="1.10.443.10">
    <property type="entry name" value="Intergrase catalytic core"/>
    <property type="match status" value="1"/>
</dbReference>
<proteinExistence type="predicted"/>
<accession>A0A4Y9XS72</accession>
<dbReference type="GO" id="GO:0003677">
    <property type="term" value="F:DNA binding"/>
    <property type="evidence" value="ECO:0007669"/>
    <property type="project" value="InterPro"/>
</dbReference>
<dbReference type="CDD" id="cd09275">
    <property type="entry name" value="RNase_HI_RT_DIRS1"/>
    <property type="match status" value="1"/>
</dbReference>
<feature type="region of interest" description="Disordered" evidence="2">
    <location>
        <begin position="119"/>
        <end position="150"/>
    </location>
</feature>
<dbReference type="InterPro" id="IPR011010">
    <property type="entry name" value="DNA_brk_join_enz"/>
</dbReference>
<dbReference type="SUPFAM" id="SSF56349">
    <property type="entry name" value="DNA breaking-rejoining enzymes"/>
    <property type="match status" value="1"/>
</dbReference>
<dbReference type="GO" id="GO:0015074">
    <property type="term" value="P:DNA integration"/>
    <property type="evidence" value="ECO:0007669"/>
    <property type="project" value="InterPro"/>
</dbReference>
<dbReference type="PROSITE" id="PS51898">
    <property type="entry name" value="TYR_RECOMBINASE"/>
    <property type="match status" value="1"/>
</dbReference>
<feature type="domain" description="Tyr recombinase" evidence="3">
    <location>
        <begin position="1079"/>
        <end position="1277"/>
    </location>
</feature>
<dbReference type="InterPro" id="IPR052925">
    <property type="entry name" value="Phage_Integrase-like_Recomb"/>
</dbReference>
<organism evidence="4 5">
    <name type="scientific">Dentipellis fragilis</name>
    <dbReference type="NCBI Taxonomy" id="205917"/>
    <lineage>
        <taxon>Eukaryota</taxon>
        <taxon>Fungi</taxon>
        <taxon>Dikarya</taxon>
        <taxon>Basidiomycota</taxon>
        <taxon>Agaricomycotina</taxon>
        <taxon>Agaricomycetes</taxon>
        <taxon>Russulales</taxon>
        <taxon>Hericiaceae</taxon>
        <taxon>Dentipellis</taxon>
    </lineage>
</organism>
<dbReference type="OrthoDB" id="3248529at2759"/>
<keyword evidence="1" id="KW-0233">DNA recombination</keyword>
<dbReference type="PANTHER" id="PTHR34605:SF3">
    <property type="entry name" value="P CELL-TYPE AGGLUTINATION PROTEIN MAP4-LIKE-RELATED"/>
    <property type="match status" value="1"/>
</dbReference>
<dbReference type="SUPFAM" id="SSF56672">
    <property type="entry name" value="DNA/RNA polymerases"/>
    <property type="match status" value="1"/>
</dbReference>
<dbReference type="STRING" id="205917.A0A4Y9XS72"/>
<evidence type="ECO:0000313" key="5">
    <source>
        <dbReference type="Proteomes" id="UP000298327"/>
    </source>
</evidence>
<keyword evidence="5" id="KW-1185">Reference proteome</keyword>
<evidence type="ECO:0000313" key="4">
    <source>
        <dbReference type="EMBL" id="TFY53164.1"/>
    </source>
</evidence>
<dbReference type="InterPro" id="IPR043502">
    <property type="entry name" value="DNA/RNA_pol_sf"/>
</dbReference>
<name>A0A4Y9XS72_9AGAM</name>
<sequence length="1284" mass="143834">MSSDESIQQVGDAQGVSGAQAAAAPEAITFSPDVVNTCQAIVQKFRAGQYGRVQATLEIYSTIPDDGITEEQHYQAVEVYLNMLDNFAEKQKNALARGVQASASRGTHTLDSPDDQQVEAQLDEPPLRQKQPRIVDSDDEDKTGDFHMHGKRPELDLADLPWLLARFAQDPKGVKVSVLNARDCPQFPDSEWTNVIAGRAVNLDHVLTELYNVSVDTKHKERLGAIEFSVGAIAPAKIVKSHGEWDTAWQHTVAATASSWCSELPTMNEFSLSTKPSECESQVGEICDSPMPPIFPTSRCYGSLDLALDPATPSLLERLSDDLELVQLSKSGAMPASDGMMNAAPTLLESATTHTSVPNAGLRGMLPLPAQSTSEEEDSIRAPRHQRGFIWDPDVRSCSSTPAADWSLTAAPLPGPPENELNNIPAQQTLARYPHLFKIVTPINVDKFESLLKDHPNRPFVDSVCRRLREGFWPSADTSDPEYPTTWDNSKRDLASEEHRAFVEEQCQKEIAVGRFSDAWEADELLPGMYSMPIGVAPKPNSDKLRLITDHSAGKFSLNSMIAKPEHDDKVQLDNIHDLGHNLLQVRRSLPHVELDLIKSDVAEAYRLMPMHPSWQIKQVVSVGRKGCLVLWIAVNIRKIKDLLGYSDDTFSWEYRGNSVWYAPYATHLPRKQRDLLRLWDELGIPHRAEKQISGSPIPIIGFEVDANTMSVTLSDERRDKLVSAIRDFAGLSMKKCVRRPLHQFQSLAGWIQWALNVYPLLRPGLSMMYHKMCGKQQRHALIEVSVALRKELHWLADHVERSPGIFMLRSLSWRPEDADLVIFTDACFDGMGFWSQQQSLGFQSRLPPVAGTIFFWECLAVLSAIHWAASNADVAVPQRLVIYCDNTNTVDLFSSLHAQPQYNPLLRSAVDALLWSHIDLRVLHIPGEVNGVADALSRWDIEPPARRAGGAATMNFPTRSTRQPVRERWSRERLLHERAVALGFALKDSSLLSYSSALQSYLAFCEMHQLPVEPTEETLSFYVVYTCHYIRPSSVRNYLSGICQQLEAFFPQVRTVRCSKIVSQTLAGCFRTRAHAPTRKSPLTRAQLAETILSYRQSSSLDDLLFCALMATAFHGLLRLGELVLNDNPCLRDCRTVIERASLQLLPNGYRFLIPSSKTDRVFHGAEIIIAGVTSDDDALAPLTRYLHMRDQLFPFHPHLWLCRSGQGPTRSWFMRRLRSHFPSDITGHSLRAGGATALAEEGVPLDYIQLLGRWTSDTFRIYIRQNLSILCSLLFRSSRSLS</sequence>